<evidence type="ECO:0000259" key="1">
    <source>
        <dbReference type="Pfam" id="PF00248"/>
    </source>
</evidence>
<comment type="caution">
    <text evidence="2">The sequence shown here is derived from an EMBL/GenBank/DDBJ whole genome shotgun (WGS) entry which is preliminary data.</text>
</comment>
<dbReference type="InterPro" id="IPR036812">
    <property type="entry name" value="NAD(P)_OxRdtase_dom_sf"/>
</dbReference>
<gene>
    <name evidence="2" type="ORF">SO3561_09467</name>
</gene>
<evidence type="ECO:0000313" key="3">
    <source>
        <dbReference type="Proteomes" id="UP000217446"/>
    </source>
</evidence>
<dbReference type="SUPFAM" id="SSF51430">
    <property type="entry name" value="NAD(P)-linked oxidoreductase"/>
    <property type="match status" value="1"/>
</dbReference>
<reference evidence="3" key="1">
    <citation type="submission" date="2017-05" db="EMBL/GenBank/DDBJ databases">
        <title>Streptomyces olivochromogenes NBRC 3561 whole genome shotgun sequence.</title>
        <authorList>
            <person name="Dohra H."/>
            <person name="Kodani S."/>
        </authorList>
    </citation>
    <scope>NUCLEOTIDE SEQUENCE [LARGE SCALE GENOMIC DNA]</scope>
    <source>
        <strain evidence="3">NBRC 3561</strain>
    </source>
</reference>
<proteinExistence type="predicted"/>
<evidence type="ECO:0000313" key="2">
    <source>
        <dbReference type="EMBL" id="GAX57896.1"/>
    </source>
</evidence>
<dbReference type="Pfam" id="PF00248">
    <property type="entry name" value="Aldo_ket_red"/>
    <property type="match status" value="1"/>
</dbReference>
<dbReference type="InterPro" id="IPR023210">
    <property type="entry name" value="NADP_OxRdtase_dom"/>
</dbReference>
<dbReference type="Proteomes" id="UP000217446">
    <property type="component" value="Unassembled WGS sequence"/>
</dbReference>
<dbReference type="EMBL" id="BDQI01000042">
    <property type="protein sequence ID" value="GAX57896.1"/>
    <property type="molecule type" value="Genomic_DNA"/>
</dbReference>
<protein>
    <submittedName>
        <fullName evidence="2">Aldo/keto reductase</fullName>
    </submittedName>
</protein>
<sequence length="300" mass="31983">MTAALALGTYRLRDVATAVRYAAASETTWLDTAPNYLHGRAQTLLAPTLVEHPRLQVATKVGFLTPQTSEAVSAAGVLPPGMRHSLHPRYVRWQVERNRHELGRDRVETVFLHNPERVGEASLRQVLRDAFAVLEQEAAAGHLVSYGVATWTGFRDRLFTVEGLDGLATEAAGSPQHHLKAIQLPVSLVMDSALAAALDGHGPIADAAARRWDVHASAPLHGGELLALATAELAALLHSSLSIAQACLLAVASCPGVSKVLLSASTPAHWDAARAALDEPPLPAETLRKVLNVLAPHHPD</sequence>
<dbReference type="AlphaFoldDB" id="A0A250VUX2"/>
<dbReference type="RefSeq" id="WP_067384597.1">
    <property type="nucleotide sequence ID" value="NZ_BDQI01000042.1"/>
</dbReference>
<accession>A0A250VUX2</accession>
<dbReference type="STRING" id="1963.AQJ27_48000"/>
<name>A0A250VUX2_STROL</name>
<dbReference type="PANTHER" id="PTHR43312:SF1">
    <property type="entry name" value="NADP-DEPENDENT OXIDOREDUCTASE DOMAIN-CONTAINING PROTEIN"/>
    <property type="match status" value="1"/>
</dbReference>
<dbReference type="Gene3D" id="3.20.20.100">
    <property type="entry name" value="NADP-dependent oxidoreductase domain"/>
    <property type="match status" value="1"/>
</dbReference>
<feature type="domain" description="NADP-dependent oxidoreductase" evidence="1">
    <location>
        <begin position="12"/>
        <end position="151"/>
    </location>
</feature>
<dbReference type="PANTHER" id="PTHR43312">
    <property type="entry name" value="D-THREO-ALDOSE 1-DEHYDROGENASE"/>
    <property type="match status" value="1"/>
</dbReference>
<organism evidence="2 3">
    <name type="scientific">Streptomyces olivochromogenes</name>
    <dbReference type="NCBI Taxonomy" id="1963"/>
    <lineage>
        <taxon>Bacteria</taxon>
        <taxon>Bacillati</taxon>
        <taxon>Actinomycetota</taxon>
        <taxon>Actinomycetes</taxon>
        <taxon>Kitasatosporales</taxon>
        <taxon>Streptomycetaceae</taxon>
        <taxon>Streptomyces</taxon>
    </lineage>
</organism>
<dbReference type="InterPro" id="IPR053135">
    <property type="entry name" value="AKR2_Oxidoreductase"/>
</dbReference>
<keyword evidence="3" id="KW-1185">Reference proteome</keyword>